<evidence type="ECO:0000256" key="1">
    <source>
        <dbReference type="SAM" id="Phobius"/>
    </source>
</evidence>
<dbReference type="AlphaFoldDB" id="A0A3B0S4D3"/>
<sequence>MSKAYPHYFEGRATATGDHALGLNRVEYLTFGAIVLCAVMQAVLIFVQEINWDEFYFLSLIYEHQRGELTKALQTIHVYLFGWLPMIDGNEIRQIEVARAFMLASELGIMACIYGLSRLFVPRQSALIAVLAYASAGFVLLHGASFRADPIAAFLMMAALVLIARSKLRFADLMVAASMIALAGLVTVKAVFYAPALIGLGLWRVVRSEYPASDFGKLAGLGLGALAIFGSLYWLHQSALPAADLAGSEAMMSSAAQTTLLDVNFFPRMGDAIQGASLAFVQAILFFAGLFFAFREFAENNKARTGIAVLFALAAPLLSFLFYRNAFPYYFAFIFPPAMVLVAFAAHRFSLSSRIWVALIAVMFLSSVLLFSRTLERDQEAQAQVVDAVHKIFPEPVAAIDRNSMIASFPKRGIFMSTWGLKDYRGKGDPIFADILQNDIVPLLILNSPSLEEAVGDKLTAPLRARLLPTDRVVLSQNYIPHWGKIWVAGKKLNLGSVPVIVTILIPGTYQVESDFPVIFDGKEIAGGEVIHLGRGEYLLSSGQSQTAILRWGKNLYRPTNKPADKPIYRGF</sequence>
<evidence type="ECO:0008006" key="3">
    <source>
        <dbReference type="Google" id="ProtNLM"/>
    </source>
</evidence>
<evidence type="ECO:0000313" key="2">
    <source>
        <dbReference type="EMBL" id="VAV90245.1"/>
    </source>
</evidence>
<proteinExistence type="predicted"/>
<feature type="transmembrane region" description="Helical" evidence="1">
    <location>
        <begin position="272"/>
        <end position="294"/>
    </location>
</feature>
<gene>
    <name evidence="2" type="ORF">MNBD_ALPHA04-708</name>
</gene>
<feature type="transmembrane region" description="Helical" evidence="1">
    <location>
        <begin position="355"/>
        <end position="372"/>
    </location>
</feature>
<feature type="transmembrane region" description="Helical" evidence="1">
    <location>
        <begin position="329"/>
        <end position="346"/>
    </location>
</feature>
<feature type="transmembrane region" description="Helical" evidence="1">
    <location>
        <begin position="151"/>
        <end position="168"/>
    </location>
</feature>
<feature type="transmembrane region" description="Helical" evidence="1">
    <location>
        <begin position="215"/>
        <end position="235"/>
    </location>
</feature>
<keyword evidence="1" id="KW-0472">Membrane</keyword>
<keyword evidence="1" id="KW-1133">Transmembrane helix</keyword>
<reference evidence="2" key="1">
    <citation type="submission" date="2018-06" db="EMBL/GenBank/DDBJ databases">
        <authorList>
            <person name="Zhirakovskaya E."/>
        </authorList>
    </citation>
    <scope>NUCLEOTIDE SEQUENCE</scope>
</reference>
<feature type="transmembrane region" description="Helical" evidence="1">
    <location>
        <begin position="174"/>
        <end position="203"/>
    </location>
</feature>
<organism evidence="2">
    <name type="scientific">hydrothermal vent metagenome</name>
    <dbReference type="NCBI Taxonomy" id="652676"/>
    <lineage>
        <taxon>unclassified sequences</taxon>
        <taxon>metagenomes</taxon>
        <taxon>ecological metagenomes</taxon>
    </lineage>
</organism>
<accession>A0A3B0S4D3</accession>
<keyword evidence="1" id="KW-0812">Transmembrane</keyword>
<name>A0A3B0S4D3_9ZZZZ</name>
<feature type="transmembrane region" description="Helical" evidence="1">
    <location>
        <begin position="28"/>
        <end position="47"/>
    </location>
</feature>
<dbReference type="EMBL" id="UOEF01000098">
    <property type="protein sequence ID" value="VAV90245.1"/>
    <property type="molecule type" value="Genomic_DNA"/>
</dbReference>
<feature type="transmembrane region" description="Helical" evidence="1">
    <location>
        <begin position="306"/>
        <end position="323"/>
    </location>
</feature>
<protein>
    <recommendedName>
        <fullName evidence="3">Glycosyltransferase RgtA/B/C/D-like domain-containing protein</fullName>
    </recommendedName>
</protein>
<feature type="transmembrane region" description="Helical" evidence="1">
    <location>
        <begin position="126"/>
        <end position="144"/>
    </location>
</feature>